<keyword evidence="2" id="KW-1185">Reference proteome</keyword>
<dbReference type="AlphaFoldDB" id="A0A0C3K4E4"/>
<proteinExistence type="predicted"/>
<sequence>MPKSQNLVFNEAPSGDWPPYLMDFSGSPAERHVENLKILRDVGFDQYQQGVIARYGQNRHHLKELERHIERDLIGPDAYWKPVDSAVKGCAHYFGHAWWIPFPPTLVRTAP</sequence>
<reference evidence="2" key="2">
    <citation type="submission" date="2015-01" db="EMBL/GenBank/DDBJ databases">
        <title>Evolutionary Origins and Diversification of the Mycorrhizal Mutualists.</title>
        <authorList>
            <consortium name="DOE Joint Genome Institute"/>
            <consortium name="Mycorrhizal Genomics Consortium"/>
            <person name="Kohler A."/>
            <person name="Kuo A."/>
            <person name="Nagy L.G."/>
            <person name="Floudas D."/>
            <person name="Copeland A."/>
            <person name="Barry K.W."/>
            <person name="Cichocki N."/>
            <person name="Veneault-Fourrey C."/>
            <person name="LaButti K."/>
            <person name="Lindquist E.A."/>
            <person name="Lipzen A."/>
            <person name="Lundell T."/>
            <person name="Morin E."/>
            <person name="Murat C."/>
            <person name="Riley R."/>
            <person name="Ohm R."/>
            <person name="Sun H."/>
            <person name="Tunlid A."/>
            <person name="Henrissat B."/>
            <person name="Grigoriev I.V."/>
            <person name="Hibbett D.S."/>
            <person name="Martin F."/>
        </authorList>
    </citation>
    <scope>NUCLEOTIDE SEQUENCE [LARGE SCALE GENOMIC DNA]</scope>
    <source>
        <strain evidence="2">MUT 4182</strain>
    </source>
</reference>
<organism evidence="1 2">
    <name type="scientific">Tulasnella calospora MUT 4182</name>
    <dbReference type="NCBI Taxonomy" id="1051891"/>
    <lineage>
        <taxon>Eukaryota</taxon>
        <taxon>Fungi</taxon>
        <taxon>Dikarya</taxon>
        <taxon>Basidiomycota</taxon>
        <taxon>Agaricomycotina</taxon>
        <taxon>Agaricomycetes</taxon>
        <taxon>Cantharellales</taxon>
        <taxon>Tulasnellaceae</taxon>
        <taxon>Tulasnella</taxon>
    </lineage>
</organism>
<evidence type="ECO:0000313" key="2">
    <source>
        <dbReference type="Proteomes" id="UP000054248"/>
    </source>
</evidence>
<dbReference type="Proteomes" id="UP000054248">
    <property type="component" value="Unassembled WGS sequence"/>
</dbReference>
<accession>A0A0C3K4E4</accession>
<gene>
    <name evidence="1" type="ORF">M407DRAFT_232679</name>
</gene>
<dbReference type="HOGENOM" id="CLU_2160270_0_0_1"/>
<protein>
    <submittedName>
        <fullName evidence="1">Uncharacterized protein</fullName>
    </submittedName>
</protein>
<name>A0A0C3K4E4_9AGAM</name>
<reference evidence="1 2" key="1">
    <citation type="submission" date="2014-04" db="EMBL/GenBank/DDBJ databases">
        <authorList>
            <consortium name="DOE Joint Genome Institute"/>
            <person name="Kuo A."/>
            <person name="Girlanda M."/>
            <person name="Perotto S."/>
            <person name="Kohler A."/>
            <person name="Nagy L.G."/>
            <person name="Floudas D."/>
            <person name="Copeland A."/>
            <person name="Barry K.W."/>
            <person name="Cichocki N."/>
            <person name="Veneault-Fourrey C."/>
            <person name="LaButti K."/>
            <person name="Lindquist E.A."/>
            <person name="Lipzen A."/>
            <person name="Lundell T."/>
            <person name="Morin E."/>
            <person name="Murat C."/>
            <person name="Sun H."/>
            <person name="Tunlid A."/>
            <person name="Henrissat B."/>
            <person name="Grigoriev I.V."/>
            <person name="Hibbett D.S."/>
            <person name="Martin F."/>
            <person name="Nordberg H.P."/>
            <person name="Cantor M.N."/>
            <person name="Hua S.X."/>
        </authorList>
    </citation>
    <scope>NUCLEOTIDE SEQUENCE [LARGE SCALE GENOMIC DNA]</scope>
    <source>
        <strain evidence="1 2">MUT 4182</strain>
    </source>
</reference>
<evidence type="ECO:0000313" key="1">
    <source>
        <dbReference type="EMBL" id="KIO16308.1"/>
    </source>
</evidence>
<dbReference type="OrthoDB" id="10261361at2759"/>
<dbReference type="STRING" id="1051891.A0A0C3K4E4"/>
<dbReference type="EMBL" id="KN823601">
    <property type="protein sequence ID" value="KIO16308.1"/>
    <property type="molecule type" value="Genomic_DNA"/>
</dbReference>